<dbReference type="Proteomes" id="UP000077748">
    <property type="component" value="Chromosome"/>
</dbReference>
<evidence type="ECO:0000313" key="2">
    <source>
        <dbReference type="Proteomes" id="UP000077748"/>
    </source>
</evidence>
<organism evidence="1 2">
    <name type="scientific">Pseudomonas citronellolis</name>
    <dbReference type="NCBI Taxonomy" id="53408"/>
    <lineage>
        <taxon>Bacteria</taxon>
        <taxon>Pseudomonadati</taxon>
        <taxon>Pseudomonadota</taxon>
        <taxon>Gammaproteobacteria</taxon>
        <taxon>Pseudomonadales</taxon>
        <taxon>Pseudomonadaceae</taxon>
        <taxon>Pseudomonas</taxon>
    </lineage>
</organism>
<evidence type="ECO:0000313" key="1">
    <source>
        <dbReference type="EMBL" id="ANI17887.1"/>
    </source>
</evidence>
<accession>A0A1A9KJV3</accession>
<protein>
    <submittedName>
        <fullName evidence="1">Uncharacterized protein</fullName>
    </submittedName>
</protein>
<dbReference type="RefSeq" id="WP_064584734.1">
    <property type="nucleotide sequence ID" value="NZ_CP015878.1"/>
</dbReference>
<dbReference type="EMBL" id="CP015878">
    <property type="protein sequence ID" value="ANI17887.1"/>
    <property type="molecule type" value="Genomic_DNA"/>
</dbReference>
<sequence length="354" mass="40367">MAHAPSLIYLVYGRQTYHQEALFSIASAIARARETPQLRLDIQVVTDDGAPYAGLPVRVRHIDAGTLAGWYGPHGYHFRAKHVALRQALDELPAAVLIDTDTFFRVSPARLFAQVQPGALLCNAVRHRLGDSQAPVYRQLIEPLKARGLADERTPLINSGVIGLTREDALVLDRSLELMDDLYPIARAAYNLEEFVLAIAAYRQLEPVGCTDLIHHYWSRKQLFRAKAQAWLHKHRTSLLSPLALDDTLLVTDRLPRPPRAARLLYKLRTLPLPVPMRQFSLELFYGCHDYDNEFDRACGPVWWEKAATNVIARHPDQPVQEQLGEWLNHKVLRHLLGPRLKEIRQHLRQQDLL</sequence>
<proteinExistence type="predicted"/>
<name>A0A1A9KJV3_9PSED</name>
<dbReference type="AlphaFoldDB" id="A0A1A9KJV3"/>
<reference evidence="1 2" key="1">
    <citation type="submission" date="2016-05" db="EMBL/GenBank/DDBJ databases">
        <title>Genome Sequence of Pseudomonas citronellolis Strain SJTE-3, an Estrogens and Persistent Organic Pollutants degradation strain.</title>
        <authorList>
            <person name="Liang R."/>
        </authorList>
    </citation>
    <scope>NUCLEOTIDE SEQUENCE [LARGE SCALE GENOMIC DNA]</scope>
    <source>
        <strain evidence="1 2">SJTE-3</strain>
    </source>
</reference>
<gene>
    <name evidence="1" type="ORF">A9C11_29550</name>
</gene>